<accession>A0ABV7ZYY0</accession>
<comment type="subcellular location">
    <subcellularLocation>
        <location evidence="1">Cell membrane</location>
        <topology evidence="1">Peripheral membrane protein</topology>
        <orientation evidence="1">Cytoplasmic side</orientation>
    </subcellularLocation>
</comment>
<dbReference type="Pfam" id="PF02050">
    <property type="entry name" value="FliJ"/>
    <property type="match status" value="1"/>
</dbReference>
<reference evidence="12" key="1">
    <citation type="journal article" date="2019" name="Int. J. Syst. Evol. Microbiol.">
        <title>The Global Catalogue of Microorganisms (GCM) 10K type strain sequencing project: providing services to taxonomists for standard genome sequencing and annotation.</title>
        <authorList>
            <consortium name="The Broad Institute Genomics Platform"/>
            <consortium name="The Broad Institute Genome Sequencing Center for Infectious Disease"/>
            <person name="Wu L."/>
            <person name="Ma J."/>
        </authorList>
    </citation>
    <scope>NUCLEOTIDE SEQUENCE [LARGE SCALE GENOMIC DNA]</scope>
    <source>
        <strain evidence="12">IBRC 10765</strain>
    </source>
</reference>
<dbReference type="Proteomes" id="UP001595617">
    <property type="component" value="Unassembled WGS sequence"/>
</dbReference>
<evidence type="ECO:0000256" key="4">
    <source>
        <dbReference type="ARBA" id="ARBA00022448"/>
    </source>
</evidence>
<keyword evidence="8" id="KW-0653">Protein transport</keyword>
<gene>
    <name evidence="11" type="primary">fliJ</name>
    <name evidence="11" type="ORF">ACFOOG_10980</name>
</gene>
<evidence type="ECO:0000313" key="11">
    <source>
        <dbReference type="EMBL" id="MFC3853356.1"/>
    </source>
</evidence>
<keyword evidence="5" id="KW-1003">Cell membrane</keyword>
<dbReference type="NCBIfam" id="TIGR02473">
    <property type="entry name" value="flagell_FliJ"/>
    <property type="match status" value="1"/>
</dbReference>
<organism evidence="11 12">
    <name type="scientific">Saccharospirillum mangrovi</name>
    <dbReference type="NCBI Taxonomy" id="2161747"/>
    <lineage>
        <taxon>Bacteria</taxon>
        <taxon>Pseudomonadati</taxon>
        <taxon>Pseudomonadota</taxon>
        <taxon>Gammaproteobacteria</taxon>
        <taxon>Oceanospirillales</taxon>
        <taxon>Saccharospirillaceae</taxon>
        <taxon>Saccharospirillum</taxon>
    </lineage>
</organism>
<proteinExistence type="inferred from homology"/>
<evidence type="ECO:0000256" key="8">
    <source>
        <dbReference type="ARBA" id="ARBA00022927"/>
    </source>
</evidence>
<comment type="caution">
    <text evidence="11">The sequence shown here is derived from an EMBL/GenBank/DDBJ whole genome shotgun (WGS) entry which is preliminary data.</text>
</comment>
<keyword evidence="11" id="KW-0282">Flagellum</keyword>
<dbReference type="PANTHER" id="PTHR38786:SF1">
    <property type="entry name" value="FLAGELLAR FLIJ PROTEIN"/>
    <property type="match status" value="1"/>
</dbReference>
<evidence type="ECO:0000256" key="9">
    <source>
        <dbReference type="ARBA" id="ARBA00023136"/>
    </source>
</evidence>
<keyword evidence="10" id="KW-1006">Bacterial flagellum protein export</keyword>
<comment type="similarity">
    <text evidence="2">Belongs to the FliJ family.</text>
</comment>
<keyword evidence="7" id="KW-1005">Bacterial flagellum biogenesis</keyword>
<evidence type="ECO:0000256" key="10">
    <source>
        <dbReference type="ARBA" id="ARBA00023225"/>
    </source>
</evidence>
<evidence type="ECO:0000256" key="7">
    <source>
        <dbReference type="ARBA" id="ARBA00022795"/>
    </source>
</evidence>
<keyword evidence="4" id="KW-0813">Transport</keyword>
<keyword evidence="9" id="KW-0472">Membrane</keyword>
<evidence type="ECO:0000256" key="2">
    <source>
        <dbReference type="ARBA" id="ARBA00010004"/>
    </source>
</evidence>
<name>A0ABV7ZYY0_9GAMM</name>
<sequence length="148" mass="17613">MKRSVRLQVVLQLFQQKEDQALQGVQLATQDVEQQKLQLSSLVDYQNEYYRSSGDTQQAVSIMQWRRLQDYIEQLKGIIAKQEYQVQLSEVALQRAQDAWREAHLKRKSMESMIEKIVVQEVLDADKKEQKYLDELVQQLQQSRYHQK</sequence>
<keyword evidence="11" id="KW-0966">Cell projection</keyword>
<dbReference type="InterPro" id="IPR053716">
    <property type="entry name" value="Flag_assembly_chemotaxis_eff"/>
</dbReference>
<dbReference type="PANTHER" id="PTHR38786">
    <property type="entry name" value="FLAGELLAR FLIJ PROTEIN"/>
    <property type="match status" value="1"/>
</dbReference>
<dbReference type="Gene3D" id="1.10.287.1700">
    <property type="match status" value="1"/>
</dbReference>
<dbReference type="RefSeq" id="WP_380696432.1">
    <property type="nucleotide sequence ID" value="NZ_JBHRYR010000003.1"/>
</dbReference>
<evidence type="ECO:0000256" key="1">
    <source>
        <dbReference type="ARBA" id="ARBA00004413"/>
    </source>
</evidence>
<evidence type="ECO:0000313" key="12">
    <source>
        <dbReference type="Proteomes" id="UP001595617"/>
    </source>
</evidence>
<dbReference type="InterPro" id="IPR012823">
    <property type="entry name" value="Flagell_FliJ"/>
</dbReference>
<keyword evidence="6" id="KW-0145">Chemotaxis</keyword>
<keyword evidence="11" id="KW-0969">Cilium</keyword>
<evidence type="ECO:0000256" key="3">
    <source>
        <dbReference type="ARBA" id="ARBA00020392"/>
    </source>
</evidence>
<protein>
    <recommendedName>
        <fullName evidence="3">Flagellar FliJ protein</fullName>
    </recommendedName>
</protein>
<dbReference type="EMBL" id="JBHRYR010000003">
    <property type="protein sequence ID" value="MFC3853356.1"/>
    <property type="molecule type" value="Genomic_DNA"/>
</dbReference>
<evidence type="ECO:0000256" key="5">
    <source>
        <dbReference type="ARBA" id="ARBA00022475"/>
    </source>
</evidence>
<keyword evidence="12" id="KW-1185">Reference proteome</keyword>
<evidence type="ECO:0000256" key="6">
    <source>
        <dbReference type="ARBA" id="ARBA00022500"/>
    </source>
</evidence>
<dbReference type="InterPro" id="IPR052570">
    <property type="entry name" value="FliJ"/>
</dbReference>